<dbReference type="EMBL" id="CAJGYM010000156">
    <property type="protein sequence ID" value="CAD6199134.1"/>
    <property type="molecule type" value="Genomic_DNA"/>
</dbReference>
<dbReference type="Proteomes" id="UP000835052">
    <property type="component" value="Unassembled WGS sequence"/>
</dbReference>
<feature type="chain" id="PRO_5035917879" evidence="1">
    <location>
        <begin position="24"/>
        <end position="167"/>
    </location>
</feature>
<keyword evidence="1" id="KW-0732">Signal</keyword>
<keyword evidence="3" id="KW-1185">Reference proteome</keyword>
<evidence type="ECO:0000256" key="1">
    <source>
        <dbReference type="SAM" id="SignalP"/>
    </source>
</evidence>
<protein>
    <submittedName>
        <fullName evidence="2">Uncharacterized protein</fullName>
    </submittedName>
</protein>
<name>A0A8S1HTI5_9PELO</name>
<feature type="signal peptide" evidence="1">
    <location>
        <begin position="1"/>
        <end position="23"/>
    </location>
</feature>
<organism evidence="2 3">
    <name type="scientific">Caenorhabditis auriculariae</name>
    <dbReference type="NCBI Taxonomy" id="2777116"/>
    <lineage>
        <taxon>Eukaryota</taxon>
        <taxon>Metazoa</taxon>
        <taxon>Ecdysozoa</taxon>
        <taxon>Nematoda</taxon>
        <taxon>Chromadorea</taxon>
        <taxon>Rhabditida</taxon>
        <taxon>Rhabditina</taxon>
        <taxon>Rhabditomorpha</taxon>
        <taxon>Rhabditoidea</taxon>
        <taxon>Rhabditidae</taxon>
        <taxon>Peloderinae</taxon>
        <taxon>Caenorhabditis</taxon>
    </lineage>
</organism>
<gene>
    <name evidence="2" type="ORF">CAUJ_LOCUS15038</name>
</gene>
<accession>A0A8S1HTI5</accession>
<proteinExistence type="predicted"/>
<dbReference type="AlphaFoldDB" id="A0A8S1HTI5"/>
<evidence type="ECO:0000313" key="3">
    <source>
        <dbReference type="Proteomes" id="UP000835052"/>
    </source>
</evidence>
<reference evidence="2" key="1">
    <citation type="submission" date="2020-10" db="EMBL/GenBank/DDBJ databases">
        <authorList>
            <person name="Kikuchi T."/>
        </authorList>
    </citation>
    <scope>NUCLEOTIDE SEQUENCE</scope>
    <source>
        <strain evidence="2">NKZ352</strain>
    </source>
</reference>
<sequence length="167" mass="19225">MARFYTLGLLFTFLFGASDLSDSYEYRDYEIYQSRKQLVLQLSSFPSHSFKKITNVEYGMHVYVSGNVDSEEVLTKIVLVSGGTSRTMKEEEQEMVKKAIDEALKYYDVKIRRSFSGLLLHLSISKATRSTGLSFVLNIRTFARIQIQMILSQIIILQLFHSFTSSF</sequence>
<evidence type="ECO:0000313" key="2">
    <source>
        <dbReference type="EMBL" id="CAD6199134.1"/>
    </source>
</evidence>
<comment type="caution">
    <text evidence="2">The sequence shown here is derived from an EMBL/GenBank/DDBJ whole genome shotgun (WGS) entry which is preliminary data.</text>
</comment>